<gene>
    <name evidence="1" type="ORF">SELO1098_LOCUS3518</name>
</gene>
<dbReference type="AlphaFoldDB" id="A0A7S3M0J5"/>
<protein>
    <submittedName>
        <fullName evidence="1">Uncharacterized protein</fullName>
    </submittedName>
</protein>
<organism evidence="1">
    <name type="scientific">Spumella elongata</name>
    <dbReference type="NCBI Taxonomy" id="89044"/>
    <lineage>
        <taxon>Eukaryota</taxon>
        <taxon>Sar</taxon>
        <taxon>Stramenopiles</taxon>
        <taxon>Ochrophyta</taxon>
        <taxon>Chrysophyceae</taxon>
        <taxon>Chromulinales</taxon>
        <taxon>Chromulinaceae</taxon>
        <taxon>Spumella</taxon>
    </lineage>
</organism>
<accession>A0A7S3M0J5</accession>
<name>A0A7S3M0J5_9STRA</name>
<evidence type="ECO:0000313" key="1">
    <source>
        <dbReference type="EMBL" id="CAE0274690.1"/>
    </source>
</evidence>
<reference evidence="1" key="1">
    <citation type="submission" date="2021-01" db="EMBL/GenBank/DDBJ databases">
        <authorList>
            <person name="Corre E."/>
            <person name="Pelletier E."/>
            <person name="Niang G."/>
            <person name="Scheremetjew M."/>
            <person name="Finn R."/>
            <person name="Kale V."/>
            <person name="Holt S."/>
            <person name="Cochrane G."/>
            <person name="Meng A."/>
            <person name="Brown T."/>
            <person name="Cohen L."/>
        </authorList>
    </citation>
    <scope>NUCLEOTIDE SEQUENCE</scope>
    <source>
        <strain evidence="1">CCAP 955/1</strain>
    </source>
</reference>
<sequence>MWYWDKDDKKTKPELLEKKTAQKLNIKKATAIFDGNFAHCVEKFDGERISVVFFSARNHNKVGPANIKWLKSHCGFAWPSDKAMAKLRTFAHGQFLATQR</sequence>
<proteinExistence type="predicted"/>
<dbReference type="EMBL" id="HBIC01006766">
    <property type="protein sequence ID" value="CAE0274690.1"/>
    <property type="molecule type" value="Transcribed_RNA"/>
</dbReference>